<dbReference type="RefSeq" id="WP_010314221.1">
    <property type="nucleotide sequence ID" value="NZ_CP061007.1"/>
</dbReference>
<evidence type="ECO:0000313" key="6">
    <source>
        <dbReference type="Proteomes" id="UP000233786"/>
    </source>
</evidence>
<evidence type="ECO:0000256" key="2">
    <source>
        <dbReference type="ARBA" id="ARBA00022801"/>
    </source>
</evidence>
<dbReference type="InterPro" id="IPR003778">
    <property type="entry name" value="CT_A_B"/>
</dbReference>
<dbReference type="Pfam" id="PF02626">
    <property type="entry name" value="CT_A_B"/>
    <property type="match status" value="1"/>
</dbReference>
<dbReference type="OrthoDB" id="9768696at2"/>
<dbReference type="PANTHER" id="PTHR43309:SF3">
    <property type="entry name" value="5-OXOPROLINASE SUBUNIT C"/>
    <property type="match status" value="1"/>
</dbReference>
<gene>
    <name evidence="5" type="ORF">A8926_6290</name>
</gene>
<keyword evidence="1" id="KW-0547">Nucleotide-binding</keyword>
<dbReference type="GO" id="GO:0005524">
    <property type="term" value="F:ATP binding"/>
    <property type="evidence" value="ECO:0007669"/>
    <property type="project" value="UniProtKB-KW"/>
</dbReference>
<dbReference type="SUPFAM" id="SSF50891">
    <property type="entry name" value="Cyclophilin-like"/>
    <property type="match status" value="1"/>
</dbReference>
<dbReference type="EMBL" id="PJNB01000001">
    <property type="protein sequence ID" value="PKW18223.1"/>
    <property type="molecule type" value="Genomic_DNA"/>
</dbReference>
<dbReference type="InterPro" id="IPR029000">
    <property type="entry name" value="Cyclophilin-like_dom_sf"/>
</dbReference>
<keyword evidence="6" id="KW-1185">Reference proteome</keyword>
<dbReference type="GO" id="GO:0016787">
    <property type="term" value="F:hydrolase activity"/>
    <property type="evidence" value="ECO:0007669"/>
    <property type="project" value="UniProtKB-KW"/>
</dbReference>
<dbReference type="STRING" id="994479.GCA_000194155_06939"/>
<dbReference type="AlphaFoldDB" id="A0A2N3Y5R0"/>
<dbReference type="PANTHER" id="PTHR43309">
    <property type="entry name" value="5-OXOPROLINASE SUBUNIT C"/>
    <property type="match status" value="1"/>
</dbReference>
<proteinExistence type="predicted"/>
<evidence type="ECO:0000256" key="1">
    <source>
        <dbReference type="ARBA" id="ARBA00022741"/>
    </source>
</evidence>
<dbReference type="SMART" id="SM00797">
    <property type="entry name" value="AHS2"/>
    <property type="match status" value="1"/>
</dbReference>
<evidence type="ECO:0000313" key="5">
    <source>
        <dbReference type="EMBL" id="PKW18223.1"/>
    </source>
</evidence>
<feature type="domain" description="Carboxyltransferase" evidence="4">
    <location>
        <begin position="25"/>
        <end position="305"/>
    </location>
</feature>
<evidence type="ECO:0000259" key="4">
    <source>
        <dbReference type="SMART" id="SM00797"/>
    </source>
</evidence>
<evidence type="ECO:0000256" key="3">
    <source>
        <dbReference type="ARBA" id="ARBA00022840"/>
    </source>
</evidence>
<keyword evidence="2" id="KW-0378">Hydrolase</keyword>
<keyword evidence="3" id="KW-0067">ATP-binding</keyword>
<organism evidence="5 6">
    <name type="scientific">Saccharopolyspora spinosa</name>
    <dbReference type="NCBI Taxonomy" id="60894"/>
    <lineage>
        <taxon>Bacteria</taxon>
        <taxon>Bacillati</taxon>
        <taxon>Actinomycetota</taxon>
        <taxon>Actinomycetes</taxon>
        <taxon>Pseudonocardiales</taxon>
        <taxon>Pseudonocardiaceae</taxon>
        <taxon>Saccharopolyspora</taxon>
    </lineage>
</organism>
<reference evidence="5" key="1">
    <citation type="submission" date="2017-12" db="EMBL/GenBank/DDBJ databases">
        <title>Sequencing the genomes of 1000 Actinobacteria strains.</title>
        <authorList>
            <person name="Klenk H.-P."/>
        </authorList>
    </citation>
    <scope>NUCLEOTIDE SEQUENCE [LARGE SCALE GENOMIC DNA]</scope>
    <source>
        <strain evidence="5">DSM 44228</strain>
    </source>
</reference>
<accession>A0A2N3Y5R0</accession>
<protein>
    <submittedName>
        <fullName evidence="5">Biotin-dependent carboxylase-like uncharacterized protein</fullName>
    </submittedName>
</protein>
<dbReference type="InterPro" id="IPR052708">
    <property type="entry name" value="PxpC"/>
</dbReference>
<dbReference type="Proteomes" id="UP000233786">
    <property type="component" value="Unassembled WGS sequence"/>
</dbReference>
<comment type="caution">
    <text evidence="5">The sequence shown here is derived from an EMBL/GenBank/DDBJ whole genome shotgun (WGS) entry which is preliminary data.</text>
</comment>
<name>A0A2N3Y5R0_SACSN</name>
<sequence>MPEELQVRQAGIAAITDLGRRGLARRGVPVNGAADQYSAAVANILVGNPRSAPLIEITATGFALSTTRPVLVSVTGAPAEVTINDRLGRMWEPLCLEPGTTIRVAAPTGGLRCYLAVHGTIDAPTVSGSCAPDSLLGVGTQLATGATVGLRSDYRPVDHPVFRHPLFCLGAAPPRFPDPCTIDVTDGPDIAEFPTGRELLASATYAVTPRSNHIGLRLAGPMPPRLSSAEVLSRGIPVGAVEVPPSEELLVLQRGRPVTAGYPVIAVATKIAQDALGQLRPGQHLRFRYRTVADAVAMHRARQHRLRTLANRVCTVFAALGISCRTA</sequence>
<dbReference type="Gene3D" id="2.40.100.10">
    <property type="entry name" value="Cyclophilin-like"/>
    <property type="match status" value="1"/>
</dbReference>